<evidence type="ECO:0000313" key="12">
    <source>
        <dbReference type="Proteomes" id="UP000245946"/>
    </source>
</evidence>
<evidence type="ECO:0000256" key="1">
    <source>
        <dbReference type="ARBA" id="ARBA00004323"/>
    </source>
</evidence>
<evidence type="ECO:0000256" key="10">
    <source>
        <dbReference type="SAM" id="MobiDB-lite"/>
    </source>
</evidence>
<reference evidence="11 12" key="1">
    <citation type="journal article" date="2018" name="Mol. Biol. Evol.">
        <title>Broad Genomic Sampling Reveals a Smut Pathogenic Ancestry of the Fungal Clade Ustilaginomycotina.</title>
        <authorList>
            <person name="Kijpornyongpan T."/>
            <person name="Mondo S.J."/>
            <person name="Barry K."/>
            <person name="Sandor L."/>
            <person name="Lee J."/>
            <person name="Lipzen A."/>
            <person name="Pangilinan J."/>
            <person name="LaButti K."/>
            <person name="Hainaut M."/>
            <person name="Henrissat B."/>
            <person name="Grigoriev I.V."/>
            <person name="Spatafora J.W."/>
            <person name="Aime M.C."/>
        </authorList>
    </citation>
    <scope>NUCLEOTIDE SEQUENCE [LARGE SCALE GENOMIC DNA]</scope>
    <source>
        <strain evidence="11 12">MCA 4186</strain>
    </source>
</reference>
<accession>A0A316ZIL3</accession>
<comment type="subcellular location">
    <subcellularLocation>
        <location evidence="1">Golgi apparatus membrane</location>
        <topology evidence="1">Single-pass type II membrane protein</topology>
    </subcellularLocation>
</comment>
<gene>
    <name evidence="11" type="ORF">FA09DRAFT_292491</name>
</gene>
<keyword evidence="3" id="KW-0328">Glycosyltransferase</keyword>
<keyword evidence="9" id="KW-0472">Membrane</keyword>
<evidence type="ECO:0000256" key="9">
    <source>
        <dbReference type="ARBA" id="ARBA00023136"/>
    </source>
</evidence>
<dbReference type="EMBL" id="KZ819283">
    <property type="protein sequence ID" value="PWO01372.1"/>
    <property type="molecule type" value="Genomic_DNA"/>
</dbReference>
<proteinExistence type="inferred from homology"/>
<dbReference type="AlphaFoldDB" id="A0A316ZIL3"/>
<dbReference type="RefSeq" id="XP_025601650.1">
    <property type="nucleotide sequence ID" value="XM_025740006.1"/>
</dbReference>
<evidence type="ECO:0000256" key="2">
    <source>
        <dbReference type="ARBA" id="ARBA00008661"/>
    </source>
</evidence>
<evidence type="ECO:0000256" key="3">
    <source>
        <dbReference type="ARBA" id="ARBA00022676"/>
    </source>
</evidence>
<keyword evidence="12" id="KW-1185">Reference proteome</keyword>
<keyword evidence="4" id="KW-0808">Transferase</keyword>
<keyword evidence="5" id="KW-0812">Transmembrane</keyword>
<name>A0A316ZIL3_9BASI</name>
<evidence type="ECO:0000256" key="8">
    <source>
        <dbReference type="ARBA" id="ARBA00023034"/>
    </source>
</evidence>
<dbReference type="GO" id="GO:0016758">
    <property type="term" value="F:hexosyltransferase activity"/>
    <property type="evidence" value="ECO:0007669"/>
    <property type="project" value="InterPro"/>
</dbReference>
<dbReference type="Proteomes" id="UP000245946">
    <property type="component" value="Unassembled WGS sequence"/>
</dbReference>
<evidence type="ECO:0000256" key="5">
    <source>
        <dbReference type="ARBA" id="ARBA00022692"/>
    </source>
</evidence>
<dbReference type="OrthoDB" id="2139606at2759"/>
<dbReference type="Gene3D" id="3.90.550.50">
    <property type="match status" value="1"/>
</dbReference>
<dbReference type="PANTHER" id="PTHR11214:SF333">
    <property type="entry name" value="GLYCOSYLTRANSFERASE FAMILY 31 PROTEIN"/>
    <property type="match status" value="1"/>
</dbReference>
<evidence type="ECO:0008006" key="13">
    <source>
        <dbReference type="Google" id="ProtNLM"/>
    </source>
</evidence>
<evidence type="ECO:0000256" key="7">
    <source>
        <dbReference type="ARBA" id="ARBA00022989"/>
    </source>
</evidence>
<dbReference type="InterPro" id="IPR002659">
    <property type="entry name" value="Glyco_trans_31"/>
</dbReference>
<sequence length="520" mass="59030">MLIIYILNPDKEPLPWRTYCAAQMPFPHIFADRLAPVDVLVGVLTVDNKYERRNMIRSTYASHTLPLGPDGRPMANVQVKFILGKVRKAHARRVALEMEAYNDIVVLDMDENMSARKTLTFLKWAAQNATMPFVRPSAPLSAAPETPGHVSAQLPDKARRSDNVAWKKVDYVVKADDDSFIVLSELERHLRVAPRKMTYWGYLVKEWFMGGEAYALSMDLVEWLAHSPEVERTAKGKEDTRTPQWIAMHPNRSSVSWISEHCWIYDHPKAGTPYSHGFLFPDYVERIKAEARVGLSEQEVMWRGGERRSHSYSTVSRWHHAYVAPRDHLTAEEEIEALVEGGGRWAGTWVRGAAGEGSSSETETWLPWSDIVYESDDERLRRAMAADREAEKLRLLPRPTHKDGDGTAEALRARRYLGRPHGGTVVVHYLKKSEWWLETAMVFLGRGAMWQSDIGGAAREYRQYGSPLVRHDGYISEGRSQPRPDQGVNVAEGDERWTAIAGKKERPPADKPSTESTSTI</sequence>
<keyword evidence="7" id="KW-1133">Transmembrane helix</keyword>
<evidence type="ECO:0000313" key="11">
    <source>
        <dbReference type="EMBL" id="PWO01372.1"/>
    </source>
</evidence>
<feature type="region of interest" description="Disordered" evidence="10">
    <location>
        <begin position="497"/>
        <end position="520"/>
    </location>
</feature>
<dbReference type="STRING" id="58919.A0A316ZIL3"/>
<dbReference type="GO" id="GO:0051072">
    <property type="term" value="P:4,6-pyruvylated galactose residue biosynthetic process"/>
    <property type="evidence" value="ECO:0007669"/>
    <property type="project" value="TreeGrafter"/>
</dbReference>
<feature type="compositionally biased region" description="Basic and acidic residues" evidence="10">
    <location>
        <begin position="497"/>
        <end position="513"/>
    </location>
</feature>
<protein>
    <recommendedName>
        <fullName evidence="13">Hexosyltransferase</fullName>
    </recommendedName>
</protein>
<dbReference type="PANTHER" id="PTHR11214">
    <property type="entry name" value="BETA-1,3-N-ACETYLGLUCOSAMINYLTRANSFERASE"/>
    <property type="match status" value="1"/>
</dbReference>
<evidence type="ECO:0000256" key="6">
    <source>
        <dbReference type="ARBA" id="ARBA00022968"/>
    </source>
</evidence>
<evidence type="ECO:0000256" key="4">
    <source>
        <dbReference type="ARBA" id="ARBA00022679"/>
    </source>
</evidence>
<dbReference type="GO" id="GO:0000139">
    <property type="term" value="C:Golgi membrane"/>
    <property type="evidence" value="ECO:0007669"/>
    <property type="project" value="UniProtKB-SubCell"/>
</dbReference>
<dbReference type="Pfam" id="PF01762">
    <property type="entry name" value="Galactosyl_T"/>
    <property type="match status" value="1"/>
</dbReference>
<organism evidence="11 12">
    <name type="scientific">Tilletiopsis washingtonensis</name>
    <dbReference type="NCBI Taxonomy" id="58919"/>
    <lineage>
        <taxon>Eukaryota</taxon>
        <taxon>Fungi</taxon>
        <taxon>Dikarya</taxon>
        <taxon>Basidiomycota</taxon>
        <taxon>Ustilaginomycotina</taxon>
        <taxon>Exobasidiomycetes</taxon>
        <taxon>Entylomatales</taxon>
        <taxon>Entylomatales incertae sedis</taxon>
        <taxon>Tilletiopsis</taxon>
    </lineage>
</organism>
<keyword evidence="8" id="KW-0333">Golgi apparatus</keyword>
<keyword evidence="6" id="KW-0735">Signal-anchor</keyword>
<comment type="similarity">
    <text evidence="2">Belongs to the glycosyltransferase 31 family.</text>
</comment>
<dbReference type="GeneID" id="37267552"/>